<dbReference type="Proteomes" id="UP000215223">
    <property type="component" value="Unassembled WGS sequence"/>
</dbReference>
<evidence type="ECO:0000313" key="2">
    <source>
        <dbReference type="Proteomes" id="UP000215223"/>
    </source>
</evidence>
<keyword evidence="2" id="KW-1185">Reference proteome</keyword>
<accession>A0A229R935</accession>
<proteinExistence type="predicted"/>
<sequence>MRVARVVVSASARSSALAVGVHSSRPTPAAPAVAKVRLEMSDMAVPLLVAGGCRGRTMPDDVSRGVNSGKG</sequence>
<comment type="caution">
    <text evidence="1">The sequence shown here is derived from an EMBL/GenBank/DDBJ whole genome shotgun (WGS) entry which is preliminary data.</text>
</comment>
<dbReference type="AlphaFoldDB" id="A0A229R935"/>
<organism evidence="1 2">
    <name type="scientific">Amycolatopsis thailandensis</name>
    <dbReference type="NCBI Taxonomy" id="589330"/>
    <lineage>
        <taxon>Bacteria</taxon>
        <taxon>Bacillati</taxon>
        <taxon>Actinomycetota</taxon>
        <taxon>Actinomycetes</taxon>
        <taxon>Pseudonocardiales</taxon>
        <taxon>Pseudonocardiaceae</taxon>
        <taxon>Amycolatopsis</taxon>
    </lineage>
</organism>
<dbReference type="EMBL" id="NMQT01000229">
    <property type="protein sequence ID" value="OXM43170.1"/>
    <property type="molecule type" value="Genomic_DNA"/>
</dbReference>
<evidence type="ECO:0000313" key="1">
    <source>
        <dbReference type="EMBL" id="OXM43170.1"/>
    </source>
</evidence>
<reference evidence="1 2" key="1">
    <citation type="submission" date="2017-07" db="EMBL/GenBank/DDBJ databases">
        <title>Amycolatopsis thailandensis Genome sequencing and assembly.</title>
        <authorList>
            <person name="Kaur N."/>
            <person name="Mayilraj S."/>
        </authorList>
    </citation>
    <scope>NUCLEOTIDE SEQUENCE [LARGE SCALE GENOMIC DNA]</scope>
    <source>
        <strain evidence="1 2">JCM 16380</strain>
    </source>
</reference>
<protein>
    <submittedName>
        <fullName evidence="1">Uncharacterized protein</fullName>
    </submittedName>
</protein>
<gene>
    <name evidence="1" type="ORF">CFP71_41805</name>
</gene>
<name>A0A229R935_9PSEU</name>